<sequence>MKQTFFKQVFKSRVMASVTVLLGITFLLHACSDDNVENPNTDATESIELGNENSMKLMVDGQFEKNLNSIKDVEDGIYKYVIVNSKDESIVRAFTNEDAFKNFENYNEFKSKMPEVTGKAAMVLEDYDESAILADIRNQRSKASAITAATGKVHTTFDHVVEHPFPDHDDLVGHFEFDGTSYDTHYSIELITDMAANSIFTNYHWSDIDNVYSTTSSFYLRYCLANATHSIVYNPNPRTSYVYLYTGTNRTGTRYFYSIAKFGSVEIPNRSYNTISVYNYN</sequence>
<dbReference type="Proteomes" id="UP000619238">
    <property type="component" value="Unassembled WGS sequence"/>
</dbReference>
<dbReference type="EMBL" id="JACGWS010000014">
    <property type="protein sequence ID" value="MBC8756908.1"/>
    <property type="molecule type" value="Genomic_DNA"/>
</dbReference>
<keyword evidence="3" id="KW-1185">Reference proteome</keyword>
<reference evidence="2 3" key="1">
    <citation type="submission" date="2020-07" db="EMBL/GenBank/DDBJ databases">
        <title>Description of Kordia aestuariivivens sp. nov., isolated from a tidal flat.</title>
        <authorList>
            <person name="Park S."/>
            <person name="Yoon J.-H."/>
        </authorList>
    </citation>
    <scope>NUCLEOTIDE SEQUENCE [LARGE SCALE GENOMIC DNA]</scope>
    <source>
        <strain evidence="2 3">YSTF-M3</strain>
    </source>
</reference>
<feature type="signal peptide" evidence="1">
    <location>
        <begin position="1"/>
        <end position="30"/>
    </location>
</feature>
<accession>A0ABR7QEQ7</accession>
<protein>
    <recommendedName>
        <fullName evidence="4">DUF4595 domain-containing protein</fullName>
    </recommendedName>
</protein>
<proteinExistence type="predicted"/>
<name>A0ABR7QEQ7_9FLAO</name>
<evidence type="ECO:0008006" key="4">
    <source>
        <dbReference type="Google" id="ProtNLM"/>
    </source>
</evidence>
<gene>
    <name evidence="2" type="ORF">H2O64_19700</name>
</gene>
<evidence type="ECO:0000256" key="1">
    <source>
        <dbReference type="SAM" id="SignalP"/>
    </source>
</evidence>
<comment type="caution">
    <text evidence="2">The sequence shown here is derived from an EMBL/GenBank/DDBJ whole genome shotgun (WGS) entry which is preliminary data.</text>
</comment>
<evidence type="ECO:0000313" key="2">
    <source>
        <dbReference type="EMBL" id="MBC8756908.1"/>
    </source>
</evidence>
<evidence type="ECO:0000313" key="3">
    <source>
        <dbReference type="Proteomes" id="UP000619238"/>
    </source>
</evidence>
<keyword evidence="1" id="KW-0732">Signal</keyword>
<feature type="chain" id="PRO_5045242929" description="DUF4595 domain-containing protein" evidence="1">
    <location>
        <begin position="31"/>
        <end position="281"/>
    </location>
</feature>
<dbReference type="RefSeq" id="WP_187563948.1">
    <property type="nucleotide sequence ID" value="NZ_JACGWS010000014.1"/>
</dbReference>
<organism evidence="2 3">
    <name type="scientific">Kordia aestuariivivens</name>
    <dbReference type="NCBI Taxonomy" id="2759037"/>
    <lineage>
        <taxon>Bacteria</taxon>
        <taxon>Pseudomonadati</taxon>
        <taxon>Bacteroidota</taxon>
        <taxon>Flavobacteriia</taxon>
        <taxon>Flavobacteriales</taxon>
        <taxon>Flavobacteriaceae</taxon>
        <taxon>Kordia</taxon>
    </lineage>
</organism>